<feature type="domain" description="RCK C-terminal" evidence="8">
    <location>
        <begin position="208"/>
        <end position="292"/>
    </location>
</feature>
<dbReference type="InterPro" id="IPR036721">
    <property type="entry name" value="RCK_C_sf"/>
</dbReference>
<evidence type="ECO:0000256" key="2">
    <source>
        <dbReference type="ARBA" id="ARBA00022448"/>
    </source>
</evidence>
<protein>
    <submittedName>
        <fullName evidence="9">SLC13 family permease</fullName>
    </submittedName>
</protein>
<feature type="transmembrane region" description="Helical" evidence="7">
    <location>
        <begin position="27"/>
        <end position="45"/>
    </location>
</feature>
<dbReference type="PROSITE" id="PS51202">
    <property type="entry name" value="RCK_C"/>
    <property type="match status" value="2"/>
</dbReference>
<dbReference type="Pfam" id="PF02080">
    <property type="entry name" value="TrkA_C"/>
    <property type="match status" value="2"/>
</dbReference>
<evidence type="ECO:0000256" key="7">
    <source>
        <dbReference type="SAM" id="Phobius"/>
    </source>
</evidence>
<dbReference type="RefSeq" id="WP_221030268.1">
    <property type="nucleotide sequence ID" value="NZ_CP139781.1"/>
</dbReference>
<gene>
    <name evidence="9" type="ORF">K1X11_022375</name>
</gene>
<evidence type="ECO:0000313" key="9">
    <source>
        <dbReference type="EMBL" id="WRQ87571.1"/>
    </source>
</evidence>
<dbReference type="Gene3D" id="3.30.70.1450">
    <property type="entry name" value="Regulator of K+ conductance, C-terminal domain"/>
    <property type="match status" value="2"/>
</dbReference>
<proteinExistence type="predicted"/>
<dbReference type="SUPFAM" id="SSF116726">
    <property type="entry name" value="TrkA C-terminal domain-like"/>
    <property type="match status" value="2"/>
</dbReference>
<evidence type="ECO:0000256" key="6">
    <source>
        <dbReference type="ARBA" id="ARBA00023136"/>
    </source>
</evidence>
<dbReference type="InterPro" id="IPR004680">
    <property type="entry name" value="Cit_transptr-like_dom"/>
</dbReference>
<evidence type="ECO:0000256" key="5">
    <source>
        <dbReference type="ARBA" id="ARBA00022989"/>
    </source>
</evidence>
<evidence type="ECO:0000256" key="4">
    <source>
        <dbReference type="ARBA" id="ARBA00022737"/>
    </source>
</evidence>
<dbReference type="Pfam" id="PF03600">
    <property type="entry name" value="CitMHS"/>
    <property type="match status" value="1"/>
</dbReference>
<sequence>MTWEIALIFVLLVLTLASFVWEKFPPDVTALTLFATLMVTGLLPAQEALTVFSNPAPITVGAMFVLSAALVKCGLIDRISTLVDRAGNLPYPVVIIVMVAFVATLSAFVNNTPVVVVFLPVVLGLARKMKLAPSKLLIPLSYAAVLGGTCTLVGTSTNLIVNGIAVSHGERAFSLFEIAWLGVPTAIIGAFYLAIVGKRVLPVREMLTDILTDEERREYITEAFIQANSPLAGKTINESGLKKARGVRVLEIVRNGVAIPLDPTETKLQPGDRMILSCRPKGIAHTRSVEGIDLVADLQLGLEQIAAQEGSLVEAVVTPQSALVGQTVRGVNFRQRFRIVPIAMHRKGRNVRSAIETLPIEPGDVLLMMGTDQAIDRLRNSDDLMLFDRARTPAKSASGKIALVIGVIAAVIAAATFGIAPIEVAAVTGCVVLLVAGVLKSKEAYAAVEWNLIFLIFGMLGMGLALERTGAASWLATHLVDGVNGLAPLDYRPLVALGAIYLTTMVLTEILSNNAIAALMAPIALRVAAEMGVDARPFIVAVTFAASAAFSTPIGYQTNTYVYGVGGYRFTDFLKIGLPMNALCFGMALTVVPIIWPFHG</sequence>
<feature type="transmembrane region" description="Helical" evidence="7">
    <location>
        <begin position="537"/>
        <end position="556"/>
    </location>
</feature>
<feature type="transmembrane region" description="Helical" evidence="7">
    <location>
        <begin position="576"/>
        <end position="598"/>
    </location>
</feature>
<keyword evidence="6 7" id="KW-0472">Membrane</keyword>
<keyword evidence="5 7" id="KW-1133">Transmembrane helix</keyword>
<keyword evidence="2" id="KW-0813">Transport</keyword>
<evidence type="ECO:0000313" key="10">
    <source>
        <dbReference type="Proteomes" id="UP000738431"/>
    </source>
</evidence>
<feature type="transmembrane region" description="Helical" evidence="7">
    <location>
        <begin position="496"/>
        <end position="525"/>
    </location>
</feature>
<feature type="transmembrane region" description="Helical" evidence="7">
    <location>
        <begin position="91"/>
        <end position="124"/>
    </location>
</feature>
<keyword evidence="3 7" id="KW-0812">Transmembrane</keyword>
<keyword evidence="4" id="KW-0677">Repeat</keyword>
<dbReference type="PANTHER" id="PTHR43652">
    <property type="entry name" value="BASIC AMINO ACID ANTIPORTER YFCC-RELATED"/>
    <property type="match status" value="1"/>
</dbReference>
<dbReference type="Proteomes" id="UP000738431">
    <property type="component" value="Chromosome"/>
</dbReference>
<dbReference type="EMBL" id="CP139781">
    <property type="protein sequence ID" value="WRQ87571.1"/>
    <property type="molecule type" value="Genomic_DNA"/>
</dbReference>
<feature type="transmembrane region" description="Helical" evidence="7">
    <location>
        <begin position="173"/>
        <end position="196"/>
    </location>
</feature>
<feature type="transmembrane region" description="Helical" evidence="7">
    <location>
        <begin position="52"/>
        <end position="71"/>
    </location>
</feature>
<reference evidence="9 10" key="1">
    <citation type="submission" date="2023-12" db="EMBL/GenBank/DDBJ databases">
        <title>Description of an unclassified Opitutus bacterium of Verrucomicrobiota.</title>
        <authorList>
            <person name="Zhang D.-F."/>
        </authorList>
    </citation>
    <scope>NUCLEOTIDE SEQUENCE [LARGE SCALE GENOMIC DNA]</scope>
    <source>
        <strain evidence="9 10">WL0086</strain>
    </source>
</reference>
<organism evidence="9 10">
    <name type="scientific">Actomonas aquatica</name>
    <dbReference type="NCBI Taxonomy" id="2866162"/>
    <lineage>
        <taxon>Bacteria</taxon>
        <taxon>Pseudomonadati</taxon>
        <taxon>Verrucomicrobiota</taxon>
        <taxon>Opitutia</taxon>
        <taxon>Opitutales</taxon>
        <taxon>Opitutaceae</taxon>
        <taxon>Actomonas</taxon>
    </lineage>
</organism>
<feature type="transmembrane region" description="Helical" evidence="7">
    <location>
        <begin position="136"/>
        <end position="161"/>
    </location>
</feature>
<evidence type="ECO:0000256" key="3">
    <source>
        <dbReference type="ARBA" id="ARBA00022692"/>
    </source>
</evidence>
<name>A0ABZ1C7Y0_9BACT</name>
<dbReference type="InterPro" id="IPR051679">
    <property type="entry name" value="DASS-Related_Transporters"/>
</dbReference>
<evidence type="ECO:0000259" key="8">
    <source>
        <dbReference type="PROSITE" id="PS51202"/>
    </source>
</evidence>
<accession>A0ABZ1C7Y0</accession>
<feature type="domain" description="RCK C-terminal" evidence="8">
    <location>
        <begin position="300"/>
        <end position="384"/>
    </location>
</feature>
<keyword evidence="10" id="KW-1185">Reference proteome</keyword>
<dbReference type="InterPro" id="IPR006037">
    <property type="entry name" value="RCK_C"/>
</dbReference>
<evidence type="ECO:0000256" key="1">
    <source>
        <dbReference type="ARBA" id="ARBA00004141"/>
    </source>
</evidence>
<feature type="transmembrane region" description="Helical" evidence="7">
    <location>
        <begin position="452"/>
        <end position="476"/>
    </location>
</feature>
<dbReference type="PANTHER" id="PTHR43652:SF2">
    <property type="entry name" value="BASIC AMINO ACID ANTIPORTER YFCC-RELATED"/>
    <property type="match status" value="1"/>
</dbReference>
<comment type="subcellular location">
    <subcellularLocation>
        <location evidence="1">Membrane</location>
        <topology evidence="1">Multi-pass membrane protein</topology>
    </subcellularLocation>
</comment>
<feature type="transmembrane region" description="Helical" evidence="7">
    <location>
        <begin position="424"/>
        <end position="440"/>
    </location>
</feature>
<feature type="transmembrane region" description="Helical" evidence="7">
    <location>
        <begin position="401"/>
        <end position="418"/>
    </location>
</feature>